<dbReference type="NCBIfam" id="TIGR01554">
    <property type="entry name" value="major_cap_HK97"/>
    <property type="match status" value="1"/>
</dbReference>
<reference evidence="3 4" key="1">
    <citation type="journal article" date="2016" name="Front. Microbiol.">
        <title>Comprehensive Phylogenetic Analysis of Bovine Non-aureus Staphylococci Species Based on Whole-Genome Sequencing.</title>
        <authorList>
            <person name="Naushad S."/>
            <person name="Barkema H.W."/>
            <person name="Luby C."/>
            <person name="Condas L.A."/>
            <person name="Nobrega D.B."/>
            <person name="Carson D.A."/>
            <person name="De Buck J."/>
        </authorList>
    </citation>
    <scope>NUCLEOTIDE SEQUENCE [LARGE SCALE GENOMIC DNA]</scope>
    <source>
        <strain evidence="3 4">SNUC 1363</strain>
    </source>
</reference>
<feature type="domain" description="Phage capsid-like C-terminal" evidence="2">
    <location>
        <begin position="132"/>
        <end position="294"/>
    </location>
</feature>
<gene>
    <name evidence="3" type="ORF">BU676_10455</name>
</gene>
<dbReference type="InterPro" id="IPR024455">
    <property type="entry name" value="Phage_capsid"/>
</dbReference>
<dbReference type="RefSeq" id="WP_107372801.1">
    <property type="nucleotide sequence ID" value="NZ_PYZS01000037.1"/>
</dbReference>
<organism evidence="3 4">
    <name type="scientific">Staphylococcus chromogenes</name>
    <name type="common">Staphylococcus hyicus subsp. chromogenes</name>
    <dbReference type="NCBI Taxonomy" id="46126"/>
    <lineage>
        <taxon>Bacteria</taxon>
        <taxon>Bacillati</taxon>
        <taxon>Bacillota</taxon>
        <taxon>Bacilli</taxon>
        <taxon>Bacillales</taxon>
        <taxon>Staphylococcaceae</taxon>
        <taxon>Staphylococcus</taxon>
    </lineage>
</organism>
<evidence type="ECO:0000313" key="4">
    <source>
        <dbReference type="Proteomes" id="UP000242008"/>
    </source>
</evidence>
<sequence>MTMKFKDSINKDVENLKNEYFEAVRNDADPETIENKYAEYMAAFSSNLQSEVLKEAREEVYNTSTDKQVRMNRGENILTAEESRFFTNLVEDDANLDTYKEEVILPESTVLRVFEDMQKARPLLSKINFQIAGIKTRLIVGDPKGAAVWGEVFGKIQGQIQANFKELNFSQNKLTAFAIVPKDMLEFGPEWIERYVRLQLAEAMALKLEEGIVKGNGAASNQPYGLTKDLTYDSDGVTVTGAKEKTSSGTLTFADAQTTANELAQALTTLSTKENGAQVDVSTGVTLLVNPADQFYVKAQNTMQTVNGAWVTSLPFNVDVVASEFVDPDKAIFVVGSRYYAVQTGSVTIKSYDQTLALEDADVFIAKQFAHGTPDDNKVALVYDLNIAAKPSGDSVSSDVGA</sequence>
<evidence type="ECO:0000259" key="2">
    <source>
        <dbReference type="Pfam" id="PF05065"/>
    </source>
</evidence>
<name>A0ABX5I789_STACR</name>
<accession>A0ABX5I789</accession>
<proteinExistence type="predicted"/>
<evidence type="ECO:0000256" key="1">
    <source>
        <dbReference type="ARBA" id="ARBA00004328"/>
    </source>
</evidence>
<dbReference type="Pfam" id="PF05065">
    <property type="entry name" value="Phage_capsid"/>
    <property type="match status" value="1"/>
</dbReference>
<keyword evidence="4" id="KW-1185">Reference proteome</keyword>
<comment type="subcellular location">
    <subcellularLocation>
        <location evidence="1">Virion</location>
    </subcellularLocation>
</comment>
<comment type="caution">
    <text evidence="3">The sequence shown here is derived from an EMBL/GenBank/DDBJ whole genome shotgun (WGS) entry which is preliminary data.</text>
</comment>
<dbReference type="InterPro" id="IPR054612">
    <property type="entry name" value="Phage_capsid-like_C"/>
</dbReference>
<evidence type="ECO:0000313" key="3">
    <source>
        <dbReference type="EMBL" id="PTG68297.1"/>
    </source>
</evidence>
<protein>
    <submittedName>
        <fullName evidence="3">Phage major capsid protein</fullName>
    </submittedName>
</protein>
<dbReference type="EMBL" id="PZAO01000031">
    <property type="protein sequence ID" value="PTG68297.1"/>
    <property type="molecule type" value="Genomic_DNA"/>
</dbReference>
<dbReference type="SUPFAM" id="SSF56563">
    <property type="entry name" value="Major capsid protein gp5"/>
    <property type="match status" value="1"/>
</dbReference>
<dbReference type="Proteomes" id="UP000242008">
    <property type="component" value="Unassembled WGS sequence"/>
</dbReference>